<organism evidence="10 11">
    <name type="scientific">Pectobacterium parvum</name>
    <dbReference type="NCBI Taxonomy" id="2778550"/>
    <lineage>
        <taxon>Bacteria</taxon>
        <taxon>Pseudomonadati</taxon>
        <taxon>Pseudomonadota</taxon>
        <taxon>Gammaproteobacteria</taxon>
        <taxon>Enterobacterales</taxon>
        <taxon>Pectobacteriaceae</taxon>
        <taxon>Pectobacterium</taxon>
    </lineage>
</organism>
<feature type="transmembrane region" description="Helical" evidence="7">
    <location>
        <begin position="255"/>
        <end position="276"/>
    </location>
</feature>
<keyword evidence="6 7" id="KW-0472">Membrane</keyword>
<evidence type="ECO:0000256" key="1">
    <source>
        <dbReference type="ARBA" id="ARBA00004651"/>
    </source>
</evidence>
<comment type="similarity">
    <text evidence="2">Belongs to the EamA transporter family.</text>
</comment>
<dbReference type="PANTHER" id="PTHR32322:SF2">
    <property type="entry name" value="EAMA DOMAIN-CONTAINING PROTEIN"/>
    <property type="match status" value="1"/>
</dbReference>
<protein>
    <submittedName>
        <fullName evidence="10">EamA family transporter</fullName>
    </submittedName>
</protein>
<feature type="transmembrane region" description="Helical" evidence="7">
    <location>
        <begin position="89"/>
        <end position="110"/>
    </location>
</feature>
<evidence type="ECO:0000313" key="9">
    <source>
        <dbReference type="EMBL" id="MFJ5322386.1"/>
    </source>
</evidence>
<dbReference type="InterPro" id="IPR050638">
    <property type="entry name" value="AA-Vitamin_Transporters"/>
</dbReference>
<reference evidence="10" key="2">
    <citation type="journal article" date="2022" name="Plant Pathol J">
        <title>Comparative Genomic Analysis of Pathogenic Factors of Pectobacterium Species Isolated in South Korea Using Whole-Genome Sequencing.</title>
        <authorList>
            <person name="Jee S."/>
            <person name="Kang I.J."/>
            <person name="Bak G."/>
            <person name="Kang S."/>
            <person name="Lee J."/>
            <person name="Heu S."/>
            <person name="Hwang I."/>
        </authorList>
    </citation>
    <scope>NUCLEOTIDE SEQUENCE</scope>
    <source>
        <strain evidence="10">PZ1</strain>
    </source>
</reference>
<evidence type="ECO:0000256" key="7">
    <source>
        <dbReference type="SAM" id="Phobius"/>
    </source>
</evidence>
<dbReference type="EMBL" id="JBIXKD010000014">
    <property type="protein sequence ID" value="MFJ5322386.1"/>
    <property type="molecule type" value="Genomic_DNA"/>
</dbReference>
<evidence type="ECO:0000256" key="2">
    <source>
        <dbReference type="ARBA" id="ARBA00007362"/>
    </source>
</evidence>
<gene>
    <name evidence="9" type="ORF">ACIPSN_13665</name>
    <name evidence="10" type="ORF">GMX10_11765</name>
</gene>
<dbReference type="Proteomes" id="UP001617714">
    <property type="component" value="Unassembled WGS sequence"/>
</dbReference>
<feature type="transmembrane region" description="Helical" evidence="7">
    <location>
        <begin position="36"/>
        <end position="54"/>
    </location>
</feature>
<feature type="transmembrane region" description="Helical" evidence="7">
    <location>
        <begin position="66"/>
        <end position="83"/>
    </location>
</feature>
<feature type="transmembrane region" description="Helical" evidence="7">
    <location>
        <begin position="172"/>
        <end position="189"/>
    </location>
</feature>
<dbReference type="GO" id="GO:0016020">
    <property type="term" value="C:membrane"/>
    <property type="evidence" value="ECO:0007669"/>
    <property type="project" value="UniProtKB-SubCell"/>
</dbReference>
<evidence type="ECO:0000313" key="12">
    <source>
        <dbReference type="Proteomes" id="UP001617714"/>
    </source>
</evidence>
<evidence type="ECO:0000256" key="5">
    <source>
        <dbReference type="ARBA" id="ARBA00022989"/>
    </source>
</evidence>
<reference evidence="9 12" key="3">
    <citation type="submission" date="2024-10" db="EMBL/GenBank/DDBJ databases">
        <authorList>
            <person name="Lu C.-H."/>
        </authorList>
    </citation>
    <scope>NUCLEOTIDE SEQUENCE [LARGE SCALE GENOMIC DNA]</scope>
    <source>
        <strain evidence="9 12">22QBSP01-2</strain>
    </source>
</reference>
<evidence type="ECO:0000256" key="4">
    <source>
        <dbReference type="ARBA" id="ARBA00022692"/>
    </source>
</evidence>
<dbReference type="Pfam" id="PF00892">
    <property type="entry name" value="EamA"/>
    <property type="match status" value="1"/>
</dbReference>
<dbReference type="Gene3D" id="1.10.3730.20">
    <property type="match status" value="1"/>
</dbReference>
<evidence type="ECO:0000313" key="11">
    <source>
        <dbReference type="Proteomes" id="UP000464054"/>
    </source>
</evidence>
<feature type="transmembrane region" description="Helical" evidence="7">
    <location>
        <begin position="117"/>
        <end position="137"/>
    </location>
</feature>
<reference evidence="11" key="1">
    <citation type="submission" date="2019-11" db="EMBL/GenBank/DDBJ databases">
        <authorList>
            <person name="Jee S."/>
        </authorList>
    </citation>
    <scope>NUCLEOTIDE SEQUENCE [LARGE SCALE GENOMIC DNA]</scope>
    <source>
        <strain evidence="11">PZ1</strain>
    </source>
</reference>
<feature type="transmembrane region" description="Helical" evidence="7">
    <location>
        <begin position="230"/>
        <end position="249"/>
    </location>
</feature>
<proteinExistence type="inferred from homology"/>
<dbReference type="PANTHER" id="PTHR32322">
    <property type="entry name" value="INNER MEMBRANE TRANSPORTER"/>
    <property type="match status" value="1"/>
</dbReference>
<feature type="transmembrane region" description="Helical" evidence="7">
    <location>
        <begin position="143"/>
        <end position="160"/>
    </location>
</feature>
<feature type="transmembrane region" description="Helical" evidence="7">
    <location>
        <begin position="195"/>
        <end position="218"/>
    </location>
</feature>
<evidence type="ECO:0000256" key="6">
    <source>
        <dbReference type="ARBA" id="ARBA00023136"/>
    </source>
</evidence>
<dbReference type="RefSeq" id="WP_039484964.1">
    <property type="nucleotide sequence ID" value="NZ_CP046377.1"/>
</dbReference>
<accession>A0AAP9IJF1</accession>
<evidence type="ECO:0000313" key="10">
    <source>
        <dbReference type="EMBL" id="QHQ24668.1"/>
    </source>
</evidence>
<keyword evidence="3" id="KW-1003">Cell membrane</keyword>
<dbReference type="Proteomes" id="UP000464054">
    <property type="component" value="Chromosome"/>
</dbReference>
<feature type="domain" description="EamA" evidence="8">
    <location>
        <begin position="142"/>
        <end position="272"/>
    </location>
</feature>
<dbReference type="EMBL" id="CP046377">
    <property type="protein sequence ID" value="QHQ24668.1"/>
    <property type="molecule type" value="Genomic_DNA"/>
</dbReference>
<dbReference type="SUPFAM" id="SSF103481">
    <property type="entry name" value="Multidrug resistance efflux transporter EmrE"/>
    <property type="match status" value="2"/>
</dbReference>
<evidence type="ECO:0000256" key="3">
    <source>
        <dbReference type="ARBA" id="ARBA00022475"/>
    </source>
</evidence>
<name>A0AAP9IJF1_9GAMM</name>
<dbReference type="InterPro" id="IPR037185">
    <property type="entry name" value="EmrE-like"/>
</dbReference>
<evidence type="ECO:0000259" key="8">
    <source>
        <dbReference type="Pfam" id="PF00892"/>
    </source>
</evidence>
<dbReference type="AlphaFoldDB" id="A0AAP9IJF1"/>
<keyword evidence="4 7" id="KW-0812">Transmembrane</keyword>
<dbReference type="InterPro" id="IPR000620">
    <property type="entry name" value="EamA_dom"/>
</dbReference>
<comment type="subcellular location">
    <subcellularLocation>
        <location evidence="1">Cell membrane</location>
        <topology evidence="1">Multi-pass membrane protein</topology>
    </subcellularLocation>
</comment>
<keyword evidence="12" id="KW-1185">Reference proteome</keyword>
<keyword evidence="5 7" id="KW-1133">Transmembrane helix</keyword>
<sequence>MNKSTHLPLLAVFVSLISIQTGAAFAKSAFSVVGPLGMSALRVGIAMLLLAVVFKPWTLRTDKKGWSTLATYGVMMGAMNILIYMSFQYIPVGIAISIEVLGPLTVAVLASRQKSDLAWSGFALLGLLLLPLGGQNGPLDPRGIAYVIAAAFCWGIYVRVGGKAAEFGSRGVAAGTVFASLFIVPIGIYQGGFALLIPDIFMLGFLIAIMSSALPFLLDIYALRRLSSNTFGILMSASPAVSALSGFFILGEKLSLAQCSGILAITAACMGTTLCAQSKREQNK</sequence>